<accession>A0ABW5F5N8</accession>
<feature type="transmembrane region" description="Helical" evidence="1">
    <location>
        <begin position="34"/>
        <end position="51"/>
    </location>
</feature>
<dbReference type="Proteomes" id="UP001597448">
    <property type="component" value="Unassembled WGS sequence"/>
</dbReference>
<proteinExistence type="predicted"/>
<name>A0ABW5F5N8_9BACL</name>
<keyword evidence="3" id="KW-1185">Reference proteome</keyword>
<keyword evidence="1" id="KW-1133">Transmembrane helix</keyword>
<keyword evidence="1" id="KW-0472">Membrane</keyword>
<feature type="transmembrane region" description="Helical" evidence="1">
    <location>
        <begin position="63"/>
        <end position="84"/>
    </location>
</feature>
<keyword evidence="1" id="KW-0812">Transmembrane</keyword>
<protein>
    <submittedName>
        <fullName evidence="2">Uncharacterized protein</fullName>
    </submittedName>
</protein>
<evidence type="ECO:0000313" key="2">
    <source>
        <dbReference type="EMBL" id="MFD2408937.1"/>
    </source>
</evidence>
<evidence type="ECO:0000256" key="1">
    <source>
        <dbReference type="SAM" id="Phobius"/>
    </source>
</evidence>
<gene>
    <name evidence="2" type="ORF">ACFSX3_03600</name>
</gene>
<evidence type="ECO:0000313" key="3">
    <source>
        <dbReference type="Proteomes" id="UP001597448"/>
    </source>
</evidence>
<sequence length="118" mass="13521">MKSKKDRVSLLTILLALLLINLFGDSLNSLIWMHFTLFMNCILVQAVFLQLSKILNSKTNRVLRFVLTLLALLTGLSTFVVILYSPMGSFNRVFFFILQLVITYAEAIQLKDEYKTQA</sequence>
<reference evidence="3" key="1">
    <citation type="journal article" date="2019" name="Int. J. Syst. Evol. Microbiol.">
        <title>The Global Catalogue of Microorganisms (GCM) 10K type strain sequencing project: providing services to taxonomists for standard genome sequencing and annotation.</title>
        <authorList>
            <consortium name="The Broad Institute Genomics Platform"/>
            <consortium name="The Broad Institute Genome Sequencing Center for Infectious Disease"/>
            <person name="Wu L."/>
            <person name="Ma J."/>
        </authorList>
    </citation>
    <scope>NUCLEOTIDE SEQUENCE [LARGE SCALE GENOMIC DNA]</scope>
    <source>
        <strain evidence="3">CCM 8725</strain>
    </source>
</reference>
<dbReference type="RefSeq" id="WP_209993741.1">
    <property type="nucleotide sequence ID" value="NZ_JBHSVQ010000001.1"/>
</dbReference>
<comment type="caution">
    <text evidence="2">The sequence shown here is derived from an EMBL/GenBank/DDBJ whole genome shotgun (WGS) entry which is preliminary data.</text>
</comment>
<feature type="transmembrane region" description="Helical" evidence="1">
    <location>
        <begin position="90"/>
        <end position="108"/>
    </location>
</feature>
<organism evidence="2 3">
    <name type="scientific">Paenibacillus rhizoplanae</name>
    <dbReference type="NCBI Taxonomy" id="1917181"/>
    <lineage>
        <taxon>Bacteria</taxon>
        <taxon>Bacillati</taxon>
        <taxon>Bacillota</taxon>
        <taxon>Bacilli</taxon>
        <taxon>Bacillales</taxon>
        <taxon>Paenibacillaceae</taxon>
        <taxon>Paenibacillus</taxon>
    </lineage>
</organism>
<dbReference type="EMBL" id="JBHUKY010000010">
    <property type="protein sequence ID" value="MFD2408937.1"/>
    <property type="molecule type" value="Genomic_DNA"/>
</dbReference>